<name>A0A8J3KN31_9ACTN</name>
<reference evidence="1 2" key="1">
    <citation type="submission" date="2021-01" db="EMBL/GenBank/DDBJ databases">
        <title>Whole genome shotgun sequence of Catellatospora citrea NBRC 14495.</title>
        <authorList>
            <person name="Komaki H."/>
            <person name="Tamura T."/>
        </authorList>
    </citation>
    <scope>NUCLEOTIDE SEQUENCE [LARGE SCALE GENOMIC DNA]</scope>
    <source>
        <strain evidence="1 2">NBRC 14495</strain>
    </source>
</reference>
<accession>A0A8J3KN31</accession>
<dbReference type="AlphaFoldDB" id="A0A8J3KN31"/>
<dbReference type="EMBL" id="BONH01000073">
    <property type="protein sequence ID" value="GIG03148.1"/>
    <property type="molecule type" value="Genomic_DNA"/>
</dbReference>
<evidence type="ECO:0000313" key="1">
    <source>
        <dbReference type="EMBL" id="GIG03148.1"/>
    </source>
</evidence>
<comment type="caution">
    <text evidence="1">The sequence shown here is derived from an EMBL/GenBank/DDBJ whole genome shotgun (WGS) entry which is preliminary data.</text>
</comment>
<evidence type="ECO:0000313" key="2">
    <source>
        <dbReference type="Proteomes" id="UP000659904"/>
    </source>
</evidence>
<organism evidence="1 2">
    <name type="scientific">Catellatospora citrea</name>
    <dbReference type="NCBI Taxonomy" id="53366"/>
    <lineage>
        <taxon>Bacteria</taxon>
        <taxon>Bacillati</taxon>
        <taxon>Actinomycetota</taxon>
        <taxon>Actinomycetes</taxon>
        <taxon>Micromonosporales</taxon>
        <taxon>Micromonosporaceae</taxon>
        <taxon>Catellatospora</taxon>
    </lineage>
</organism>
<protein>
    <submittedName>
        <fullName evidence="1">Uncharacterized protein</fullName>
    </submittedName>
</protein>
<dbReference type="Proteomes" id="UP000659904">
    <property type="component" value="Unassembled WGS sequence"/>
</dbReference>
<keyword evidence="2" id="KW-1185">Reference proteome</keyword>
<sequence>MNTDTDLAEALHLLLLRLAGRVPDELVSRARSWLAADRPVDVARGVVFALLQSRIGLPGADAVVLAHVLLAADGNTDALAEVERTADADLPPFRFAPVDPDTLRLHDDQIAYNLDLTASDPDASSWDEHDSAVLHAVAAQPGPGVYALWRAWRYPATETPWPPPRRVYLVQSHGPAHTLPELTERLQQALAAAGDPDPQVETFTDPDDLPAYQRAALGYAALLWTAAQTPEVRIAALFDTVDAAGGPGFSPDHPLLEGTDLDRVSAYLTAGTALLASTVVMDDIVGSDRSVEVPMNFRTDGHWVWTDATTYYLTRHHLAPDPELVEHVLARQAADAQADAVALHRAMAALQATAFHDDADR</sequence>
<gene>
    <name evidence="1" type="ORF">Cci01nite_82410</name>
</gene>
<proteinExistence type="predicted"/>
<dbReference type="RefSeq" id="WP_120319155.1">
    <property type="nucleotide sequence ID" value="NZ_BONH01000073.1"/>
</dbReference>